<evidence type="ECO:0000256" key="2">
    <source>
        <dbReference type="ARBA" id="ARBA00022737"/>
    </source>
</evidence>
<protein>
    <submittedName>
        <fullName evidence="10">Uncharacterized protein</fullName>
    </submittedName>
</protein>
<feature type="domain" description="HTH myb-type" evidence="9">
    <location>
        <begin position="73"/>
        <end position="127"/>
    </location>
</feature>
<dbReference type="Proteomes" id="UP001141253">
    <property type="component" value="Chromosome 2"/>
</dbReference>
<evidence type="ECO:0000256" key="3">
    <source>
        <dbReference type="ARBA" id="ARBA00023015"/>
    </source>
</evidence>
<dbReference type="InterPro" id="IPR044676">
    <property type="entry name" value="EOBI/EOBII-like_plant"/>
</dbReference>
<comment type="caution">
    <text evidence="10">The sequence shown here is derived from an EMBL/GenBank/DDBJ whole genome shotgun (WGS) entry which is preliminary data.</text>
</comment>
<dbReference type="InterPro" id="IPR009057">
    <property type="entry name" value="Homeodomain-like_sf"/>
</dbReference>
<feature type="domain" description="Myb-like" evidence="8">
    <location>
        <begin position="73"/>
        <end position="123"/>
    </location>
</feature>
<evidence type="ECO:0000313" key="11">
    <source>
        <dbReference type="Proteomes" id="UP001141253"/>
    </source>
</evidence>
<keyword evidence="2" id="KW-0677">Repeat</keyword>
<dbReference type="SMART" id="SM00717">
    <property type="entry name" value="SANT"/>
    <property type="match status" value="2"/>
</dbReference>
<dbReference type="EMBL" id="JAPFFI010000006">
    <property type="protein sequence ID" value="KAJ6390343.1"/>
    <property type="molecule type" value="Genomic_DNA"/>
</dbReference>
<organism evidence="10 11">
    <name type="scientific">Salix suchowensis</name>
    <dbReference type="NCBI Taxonomy" id="1278906"/>
    <lineage>
        <taxon>Eukaryota</taxon>
        <taxon>Viridiplantae</taxon>
        <taxon>Streptophyta</taxon>
        <taxon>Embryophyta</taxon>
        <taxon>Tracheophyta</taxon>
        <taxon>Spermatophyta</taxon>
        <taxon>Magnoliopsida</taxon>
        <taxon>eudicotyledons</taxon>
        <taxon>Gunneridae</taxon>
        <taxon>Pentapetalae</taxon>
        <taxon>rosids</taxon>
        <taxon>fabids</taxon>
        <taxon>Malpighiales</taxon>
        <taxon>Salicaceae</taxon>
        <taxon>Saliceae</taxon>
        <taxon>Salix</taxon>
    </lineage>
</organism>
<reference evidence="10" key="2">
    <citation type="journal article" date="2023" name="Int. J. Mol. Sci.">
        <title>De Novo Assembly and Annotation of 11 Diverse Shrub Willow (Salix) Genomes Reveals Novel Gene Organization in Sex-Linked Regions.</title>
        <authorList>
            <person name="Hyden B."/>
            <person name="Feng K."/>
            <person name="Yates T.B."/>
            <person name="Jawdy S."/>
            <person name="Cereghino C."/>
            <person name="Smart L.B."/>
            <person name="Muchero W."/>
        </authorList>
    </citation>
    <scope>NUCLEOTIDE SEQUENCE</scope>
    <source>
        <tissue evidence="10">Shoot tip</tissue>
    </source>
</reference>
<dbReference type="InterPro" id="IPR017930">
    <property type="entry name" value="Myb_dom"/>
</dbReference>
<sequence length="296" mass="33493">MDSQVRKYGYARRTESEDQGMGVRKGPWTIDEDSLLAQYITIHGEGHWNTAARRAGLNRTGKSCRLRWLNYLRPNVRRGNLTLEEQLLILQLHSRLGNRWSKIAQQLPGRTDNEIKNYWRTRVQKQAKQLKCDVNSKQFRDTMRCVWIPQLSEKIRAESESHMDQLTTSPPSYSSSQIDIPVAASESGSDLFDPNFIPDISVSSALSDALDAQASPWSDLTDYQNPPCGQYYSDSMQNGSGSCPENDSGSWGWGWCQDGVDMQAMEQEGYGFIGGGESLESLWNDENILLLTHQSM</sequence>
<evidence type="ECO:0000313" key="10">
    <source>
        <dbReference type="EMBL" id="KAJ6390343.1"/>
    </source>
</evidence>
<gene>
    <name evidence="10" type="ORF">OIU77_024541</name>
</gene>
<reference evidence="10" key="1">
    <citation type="submission" date="2022-10" db="EMBL/GenBank/DDBJ databases">
        <authorList>
            <person name="Hyden B.L."/>
            <person name="Feng K."/>
            <person name="Yates T."/>
            <person name="Jawdy S."/>
            <person name="Smart L.B."/>
            <person name="Muchero W."/>
        </authorList>
    </citation>
    <scope>NUCLEOTIDE SEQUENCE</scope>
    <source>
        <tissue evidence="10">Shoot tip</tissue>
    </source>
</reference>
<keyword evidence="6" id="KW-0539">Nucleus</keyword>
<keyword evidence="11" id="KW-1185">Reference proteome</keyword>
<accession>A0ABQ9BT35</accession>
<dbReference type="InterPro" id="IPR001005">
    <property type="entry name" value="SANT/Myb"/>
</dbReference>
<comment type="subcellular location">
    <subcellularLocation>
        <location evidence="1">Nucleus</location>
    </subcellularLocation>
</comment>
<evidence type="ECO:0000259" key="9">
    <source>
        <dbReference type="PROSITE" id="PS51294"/>
    </source>
</evidence>
<name>A0ABQ9BT35_9ROSI</name>
<evidence type="ECO:0000259" key="8">
    <source>
        <dbReference type="PROSITE" id="PS50090"/>
    </source>
</evidence>
<feature type="domain" description="HTH myb-type" evidence="9">
    <location>
        <begin position="20"/>
        <end position="72"/>
    </location>
</feature>
<dbReference type="CDD" id="cd00167">
    <property type="entry name" value="SANT"/>
    <property type="match status" value="2"/>
</dbReference>
<feature type="region of interest" description="Disordered" evidence="7">
    <location>
        <begin position="1"/>
        <end position="24"/>
    </location>
</feature>
<dbReference type="SUPFAM" id="SSF46689">
    <property type="entry name" value="Homeodomain-like"/>
    <property type="match status" value="1"/>
</dbReference>
<dbReference type="PROSITE" id="PS51294">
    <property type="entry name" value="HTH_MYB"/>
    <property type="match status" value="2"/>
</dbReference>
<proteinExistence type="predicted"/>
<evidence type="ECO:0000256" key="1">
    <source>
        <dbReference type="ARBA" id="ARBA00004123"/>
    </source>
</evidence>
<dbReference type="PANTHER" id="PTHR45675:SF31">
    <property type="entry name" value="MYB TRANSCRIPTION FACTOR"/>
    <property type="match status" value="1"/>
</dbReference>
<dbReference type="Pfam" id="PF00249">
    <property type="entry name" value="Myb_DNA-binding"/>
    <property type="match status" value="2"/>
</dbReference>
<dbReference type="Gene3D" id="1.10.10.60">
    <property type="entry name" value="Homeodomain-like"/>
    <property type="match status" value="2"/>
</dbReference>
<evidence type="ECO:0000256" key="6">
    <source>
        <dbReference type="ARBA" id="ARBA00023242"/>
    </source>
</evidence>
<feature type="domain" description="Myb-like" evidence="8">
    <location>
        <begin position="20"/>
        <end position="72"/>
    </location>
</feature>
<dbReference type="PANTHER" id="PTHR45675">
    <property type="entry name" value="MYB TRANSCRIPTION FACTOR-RELATED-RELATED"/>
    <property type="match status" value="1"/>
</dbReference>
<evidence type="ECO:0000256" key="5">
    <source>
        <dbReference type="ARBA" id="ARBA00023163"/>
    </source>
</evidence>
<keyword evidence="5" id="KW-0804">Transcription</keyword>
<evidence type="ECO:0000256" key="4">
    <source>
        <dbReference type="ARBA" id="ARBA00023125"/>
    </source>
</evidence>
<keyword evidence="4" id="KW-0238">DNA-binding</keyword>
<evidence type="ECO:0000256" key="7">
    <source>
        <dbReference type="SAM" id="MobiDB-lite"/>
    </source>
</evidence>
<keyword evidence="3" id="KW-0805">Transcription regulation</keyword>
<dbReference type="PROSITE" id="PS50090">
    <property type="entry name" value="MYB_LIKE"/>
    <property type="match status" value="2"/>
</dbReference>